<dbReference type="OrthoDB" id="571541at2"/>
<gene>
    <name evidence="2" type="ORF">C7B77_09230</name>
</gene>
<reference evidence="2 3" key="1">
    <citation type="submission" date="2018-03" db="EMBL/GenBank/DDBJ databases">
        <title>The ancient ancestry and fast evolution of plastids.</title>
        <authorList>
            <person name="Moore K.R."/>
            <person name="Magnabosco C."/>
            <person name="Momper L."/>
            <person name="Gold D.A."/>
            <person name="Bosak T."/>
            <person name="Fournier G.P."/>
        </authorList>
    </citation>
    <scope>NUCLEOTIDE SEQUENCE [LARGE SCALE GENOMIC DNA]</scope>
    <source>
        <strain evidence="2 3">CCALA 037</strain>
    </source>
</reference>
<comment type="caution">
    <text evidence="2">The sequence shown here is derived from an EMBL/GenBank/DDBJ whole genome shotgun (WGS) entry which is preliminary data.</text>
</comment>
<name>A0A2T1GHM5_9CYAN</name>
<dbReference type="NCBIfam" id="NF045622">
    <property type="entry name" value="Npun_F5560_fam"/>
    <property type="match status" value="1"/>
</dbReference>
<keyword evidence="1" id="KW-0175">Coiled coil</keyword>
<sequence>MNKNQATNISTLKAEVARFREELNTRDKLVHQLSQELFRLVKDNTPYAPRPEVAGDYRAEVRLLREQLQGVEQQVHFYQEQLQRRDLEIQQLRQTIRELTERGQMLEQVIRELPKVYTRKFAERLAPIKNKIMSLQIENRQLQAELVAVTDRIAARGINLESSLPDLKLDLPNIALQQSHPPLTVLSHA</sequence>
<keyword evidence="3" id="KW-1185">Reference proteome</keyword>
<dbReference type="Proteomes" id="UP000238937">
    <property type="component" value="Unassembled WGS sequence"/>
</dbReference>
<accession>A0A2T1GHM5</accession>
<evidence type="ECO:0000313" key="2">
    <source>
        <dbReference type="EMBL" id="PSB57195.1"/>
    </source>
</evidence>
<feature type="coiled-coil region" evidence="1">
    <location>
        <begin position="54"/>
        <end position="152"/>
    </location>
</feature>
<dbReference type="InterPro" id="IPR054639">
    <property type="entry name" value="Npun_F5560-like"/>
</dbReference>
<dbReference type="EMBL" id="PVWO01000088">
    <property type="protein sequence ID" value="PSB57195.1"/>
    <property type="molecule type" value="Genomic_DNA"/>
</dbReference>
<evidence type="ECO:0000256" key="1">
    <source>
        <dbReference type="SAM" id="Coils"/>
    </source>
</evidence>
<organism evidence="2 3">
    <name type="scientific">Chamaesiphon polymorphus CCALA 037</name>
    <dbReference type="NCBI Taxonomy" id="2107692"/>
    <lineage>
        <taxon>Bacteria</taxon>
        <taxon>Bacillati</taxon>
        <taxon>Cyanobacteriota</taxon>
        <taxon>Cyanophyceae</taxon>
        <taxon>Gomontiellales</taxon>
        <taxon>Chamaesiphonaceae</taxon>
        <taxon>Chamaesiphon</taxon>
    </lineage>
</organism>
<dbReference type="AlphaFoldDB" id="A0A2T1GHM5"/>
<proteinExistence type="predicted"/>
<evidence type="ECO:0000313" key="3">
    <source>
        <dbReference type="Proteomes" id="UP000238937"/>
    </source>
</evidence>
<protein>
    <submittedName>
        <fullName evidence="2">Uncharacterized protein</fullName>
    </submittedName>
</protein>